<dbReference type="PRINTS" id="PR00082">
    <property type="entry name" value="GLFDHDRGNASE"/>
</dbReference>
<name>A0A9D1RBM1_9FIRM</name>
<dbReference type="FunFam" id="3.40.50.720:FF:000030">
    <property type="entry name" value="Glutamate dehydrogenase"/>
    <property type="match status" value="1"/>
</dbReference>
<dbReference type="NCBIfam" id="NF006929">
    <property type="entry name" value="PRK09414.1"/>
    <property type="match status" value="1"/>
</dbReference>
<dbReference type="CDD" id="cd05313">
    <property type="entry name" value="NAD_bind_2_Glu_DH"/>
    <property type="match status" value="1"/>
</dbReference>
<dbReference type="Pfam" id="PF00208">
    <property type="entry name" value="ELFV_dehydrog"/>
    <property type="match status" value="1"/>
</dbReference>
<dbReference type="AlphaFoldDB" id="A0A9D1RBM1"/>
<protein>
    <recommendedName>
        <fullName evidence="3 5">Glutamate dehydrogenase</fullName>
    </recommendedName>
</protein>
<feature type="binding site" evidence="7">
    <location>
        <position position="383"/>
    </location>
    <ligand>
        <name>substrate</name>
    </ligand>
</feature>
<dbReference type="SUPFAM" id="SSF51735">
    <property type="entry name" value="NAD(P)-binding Rossmann-fold domains"/>
    <property type="match status" value="1"/>
</dbReference>
<evidence type="ECO:0000256" key="8">
    <source>
        <dbReference type="PIRSR" id="PIRSR000185-3"/>
    </source>
</evidence>
<sequence length="451" mass="49955">MNAYIESVIKTVERRDNAKPEYIQCVKEVYRSLEKVIEAHPEYVEDDLLTRMVEPDRLITFRIAWVDDQGKTRVNRGYRVQFNSSIGPYKGGLRFHPSVNSSIMYFLGFEQTFKNSLTGLPMGGAKGGSDFDPRGKSKNEVMRFCQAFMTELYRHIGPNIDVPAGDIGVGSREIGFLFGQYKRITDAFENGVITGKGISYGGSLVRPEATGFGAVYYLCEVLKHEHDTLEGKRVAVSGFGNVAWGAIKKLNELGAIPLTISGPGGYVYDKDGICTPEKIDYLLEMRASGRDRVQDYSDRFPSAVFVPNERPWHRDDVDIVMPCATQNEVDLDDAKIIASNGVKYYIEVSNMPTTADALDFLMEQENMIVAPSKAVNAGGVCVSGLEMSQNSQRLSWSAEEVDRKLHQAMIDIHNHSVAAAEKYGLGYNLVAGANIAGFEKVAEAMLAQGIY</sequence>
<evidence type="ECO:0000256" key="4">
    <source>
        <dbReference type="ARBA" id="ARBA00023002"/>
    </source>
</evidence>
<feature type="binding site" evidence="7">
    <location>
        <position position="111"/>
    </location>
    <ligand>
        <name>substrate</name>
    </ligand>
</feature>
<dbReference type="GO" id="GO:0000166">
    <property type="term" value="F:nucleotide binding"/>
    <property type="evidence" value="ECO:0007669"/>
    <property type="project" value="UniProtKB-KW"/>
</dbReference>
<evidence type="ECO:0000256" key="5">
    <source>
        <dbReference type="PIRNR" id="PIRNR000185"/>
    </source>
</evidence>
<dbReference type="InterPro" id="IPR006096">
    <property type="entry name" value="Glu/Leu/Phe/Val/Trp_DH_C"/>
</dbReference>
<feature type="binding site" evidence="7">
    <location>
        <position position="114"/>
    </location>
    <ligand>
        <name>substrate</name>
    </ligand>
</feature>
<evidence type="ECO:0000256" key="6">
    <source>
        <dbReference type="PIRSR" id="PIRSR000185-1"/>
    </source>
</evidence>
<dbReference type="PROSITE" id="PS00074">
    <property type="entry name" value="GLFV_DEHYDROGENASE"/>
    <property type="match status" value="1"/>
</dbReference>
<dbReference type="EMBL" id="DXGE01000001">
    <property type="protein sequence ID" value="HIW84874.1"/>
    <property type="molecule type" value="Genomic_DNA"/>
</dbReference>
<dbReference type="Gene3D" id="3.40.50.720">
    <property type="entry name" value="NAD(P)-binding Rossmann-like Domain"/>
    <property type="match status" value="1"/>
</dbReference>
<evidence type="ECO:0000313" key="12">
    <source>
        <dbReference type="Proteomes" id="UP000824205"/>
    </source>
</evidence>
<dbReference type="InterPro" id="IPR046346">
    <property type="entry name" value="Aminoacid_DH-like_N_sf"/>
</dbReference>
<dbReference type="PANTHER" id="PTHR43571">
    <property type="entry name" value="NADP-SPECIFIC GLUTAMATE DEHYDROGENASE 1-RELATED"/>
    <property type="match status" value="1"/>
</dbReference>
<dbReference type="Pfam" id="PF02812">
    <property type="entry name" value="ELFV_dehydrog_N"/>
    <property type="match status" value="1"/>
</dbReference>
<evidence type="ECO:0000256" key="7">
    <source>
        <dbReference type="PIRSR" id="PIRSR000185-2"/>
    </source>
</evidence>
<dbReference type="InterPro" id="IPR006095">
    <property type="entry name" value="Glu/Leu/Phe/Val/Trp_DH"/>
</dbReference>
<keyword evidence="7" id="KW-0520">NAD</keyword>
<dbReference type="InterPro" id="IPR036291">
    <property type="entry name" value="NAD(P)-bd_dom_sf"/>
</dbReference>
<evidence type="ECO:0000313" key="11">
    <source>
        <dbReference type="EMBL" id="HIW84874.1"/>
    </source>
</evidence>
<evidence type="ECO:0000256" key="3">
    <source>
        <dbReference type="ARBA" id="ARBA00012896"/>
    </source>
</evidence>
<dbReference type="PANTHER" id="PTHR43571:SF1">
    <property type="entry name" value="NADP-SPECIFIC GLUTAMATE DEHYDROGENASE 1-RELATED"/>
    <property type="match status" value="1"/>
</dbReference>
<dbReference type="FunFam" id="1.10.285.10:FF:000001">
    <property type="entry name" value="Glutamate dehydrogenase"/>
    <property type="match status" value="1"/>
</dbReference>
<evidence type="ECO:0000259" key="10">
    <source>
        <dbReference type="SMART" id="SM00839"/>
    </source>
</evidence>
<feature type="binding site" evidence="7">
    <location>
        <position position="210"/>
    </location>
    <ligand>
        <name>NAD(+)</name>
        <dbReference type="ChEBI" id="CHEBI:57540"/>
    </ligand>
</feature>
<dbReference type="Gene3D" id="3.40.50.10860">
    <property type="entry name" value="Leucine Dehydrogenase, chain A, domain 1"/>
    <property type="match status" value="1"/>
</dbReference>
<feature type="site" description="Important for catalysis" evidence="8">
    <location>
        <position position="166"/>
    </location>
</feature>
<feature type="domain" description="Glutamate/phenylalanine/leucine/valine/L-tryptophan dehydrogenase C-terminal" evidence="10">
    <location>
        <begin position="203"/>
        <end position="449"/>
    </location>
</feature>
<organism evidence="11 12">
    <name type="scientific">Candidatus Eubacterium faecipullorum</name>
    <dbReference type="NCBI Taxonomy" id="2838571"/>
    <lineage>
        <taxon>Bacteria</taxon>
        <taxon>Bacillati</taxon>
        <taxon>Bacillota</taxon>
        <taxon>Clostridia</taxon>
        <taxon>Eubacteriales</taxon>
        <taxon>Eubacteriaceae</taxon>
        <taxon>Eubacterium</taxon>
    </lineage>
</organism>
<dbReference type="GO" id="GO:0005829">
    <property type="term" value="C:cytosol"/>
    <property type="evidence" value="ECO:0007669"/>
    <property type="project" value="TreeGrafter"/>
</dbReference>
<reference evidence="11" key="1">
    <citation type="journal article" date="2021" name="PeerJ">
        <title>Extensive microbial diversity within the chicken gut microbiome revealed by metagenomics and culture.</title>
        <authorList>
            <person name="Gilroy R."/>
            <person name="Ravi A."/>
            <person name="Getino M."/>
            <person name="Pursley I."/>
            <person name="Horton D.L."/>
            <person name="Alikhan N.F."/>
            <person name="Baker D."/>
            <person name="Gharbi K."/>
            <person name="Hall N."/>
            <person name="Watson M."/>
            <person name="Adriaenssens E.M."/>
            <person name="Foster-Nyarko E."/>
            <person name="Jarju S."/>
            <person name="Secka A."/>
            <person name="Antonio M."/>
            <person name="Oren A."/>
            <person name="Chaudhuri R.R."/>
            <person name="La Ragione R."/>
            <person name="Hildebrand F."/>
            <person name="Pallen M.J."/>
        </authorList>
    </citation>
    <scope>NUCLEOTIDE SEQUENCE</scope>
    <source>
        <strain evidence="11">421</strain>
    </source>
</reference>
<dbReference type="Gene3D" id="1.10.285.10">
    <property type="entry name" value="Glutamate Dehydrogenase, chain A, domain 3"/>
    <property type="match status" value="2"/>
</dbReference>
<comment type="subunit">
    <text evidence="2">Homohexamer.</text>
</comment>
<dbReference type="InterPro" id="IPR050724">
    <property type="entry name" value="Glu_Leu_Phe_Val_DH"/>
</dbReference>
<dbReference type="FunFam" id="3.40.50.10860:FF:000002">
    <property type="entry name" value="Glutamate dehydrogenase"/>
    <property type="match status" value="1"/>
</dbReference>
<dbReference type="Proteomes" id="UP000824205">
    <property type="component" value="Unassembled WGS sequence"/>
</dbReference>
<dbReference type="SMART" id="SM00839">
    <property type="entry name" value="ELFV_dehydrog"/>
    <property type="match status" value="1"/>
</dbReference>
<dbReference type="InterPro" id="IPR014362">
    <property type="entry name" value="Glu_DH"/>
</dbReference>
<dbReference type="PIRSF" id="PIRSF000185">
    <property type="entry name" value="Glu_DH"/>
    <property type="match status" value="1"/>
</dbReference>
<feature type="active site" description="Proton donor" evidence="6">
    <location>
        <position position="126"/>
    </location>
</feature>
<dbReference type="InterPro" id="IPR033524">
    <property type="entry name" value="Glu/Leu/Phe/Val_DH_AS"/>
</dbReference>
<dbReference type="InterPro" id="IPR033922">
    <property type="entry name" value="NAD_bind_Glu_DH"/>
</dbReference>
<keyword evidence="4 5" id="KW-0560">Oxidoreductase</keyword>
<evidence type="ECO:0000256" key="2">
    <source>
        <dbReference type="ARBA" id="ARBA00011643"/>
    </source>
</evidence>
<evidence type="ECO:0000256" key="9">
    <source>
        <dbReference type="RuleBase" id="RU004417"/>
    </source>
</evidence>
<dbReference type="GO" id="GO:0006537">
    <property type="term" value="P:glutamate biosynthetic process"/>
    <property type="evidence" value="ECO:0007669"/>
    <property type="project" value="TreeGrafter"/>
</dbReference>
<accession>A0A9D1RBM1</accession>
<dbReference type="GO" id="GO:0004354">
    <property type="term" value="F:glutamate dehydrogenase (NADP+) activity"/>
    <property type="evidence" value="ECO:0007669"/>
    <property type="project" value="TreeGrafter"/>
</dbReference>
<dbReference type="SUPFAM" id="SSF53223">
    <property type="entry name" value="Aminoacid dehydrogenase-like, N-terminal domain"/>
    <property type="match status" value="1"/>
</dbReference>
<comment type="caution">
    <text evidence="11">The sequence shown here is derived from an EMBL/GenBank/DDBJ whole genome shotgun (WGS) entry which is preliminary data.</text>
</comment>
<proteinExistence type="inferred from homology"/>
<feature type="binding site" evidence="7">
    <location>
        <position position="165"/>
    </location>
    <ligand>
        <name>substrate</name>
    </ligand>
</feature>
<dbReference type="InterPro" id="IPR006097">
    <property type="entry name" value="Glu/Leu/Phe/Val/Trp_DH_dimer"/>
</dbReference>
<keyword evidence="7" id="KW-0547">Nucleotide-binding</keyword>
<evidence type="ECO:0000256" key="1">
    <source>
        <dbReference type="ARBA" id="ARBA00006382"/>
    </source>
</evidence>
<gene>
    <name evidence="11" type="primary">gdhA</name>
    <name evidence="11" type="ORF">IAA48_00095</name>
</gene>
<reference evidence="11" key="2">
    <citation type="submission" date="2021-04" db="EMBL/GenBank/DDBJ databases">
        <authorList>
            <person name="Gilroy R."/>
        </authorList>
    </citation>
    <scope>NUCLEOTIDE SEQUENCE</scope>
    <source>
        <strain evidence="11">421</strain>
    </source>
</reference>
<feature type="binding site" evidence="7">
    <location>
        <position position="241"/>
    </location>
    <ligand>
        <name>NAD(+)</name>
        <dbReference type="ChEBI" id="CHEBI:57540"/>
    </ligand>
</feature>
<comment type="similarity">
    <text evidence="1 5 9">Belongs to the Glu/Leu/Phe/Val dehydrogenases family.</text>
</comment>
<feature type="binding site" evidence="7">
    <location>
        <position position="90"/>
    </location>
    <ligand>
        <name>substrate</name>
    </ligand>
</feature>